<evidence type="ECO:0000256" key="1">
    <source>
        <dbReference type="SAM" id="Phobius"/>
    </source>
</evidence>
<dbReference type="Proteomes" id="UP000000598">
    <property type="component" value="Chromosome B"/>
</dbReference>
<name>Q6CWJ0_KLULA</name>
<reference evidence="2 3" key="1">
    <citation type="journal article" date="2004" name="Nature">
        <title>Genome evolution in yeasts.</title>
        <authorList>
            <consortium name="Genolevures"/>
            <person name="Dujon B."/>
            <person name="Sherman D."/>
            <person name="Fischer G."/>
            <person name="Durrens P."/>
            <person name="Casaregola S."/>
            <person name="Lafontaine I."/>
            <person name="de Montigny J."/>
            <person name="Marck C."/>
            <person name="Neuveglise C."/>
            <person name="Talla E."/>
            <person name="Goffard N."/>
            <person name="Frangeul L."/>
            <person name="Aigle M."/>
            <person name="Anthouard V."/>
            <person name="Babour A."/>
            <person name="Barbe V."/>
            <person name="Barnay S."/>
            <person name="Blanchin S."/>
            <person name="Beckerich J.M."/>
            <person name="Beyne E."/>
            <person name="Bleykasten C."/>
            <person name="Boisrame A."/>
            <person name="Boyer J."/>
            <person name="Cattolico L."/>
            <person name="Confanioleri F."/>
            <person name="de Daruvar A."/>
            <person name="Despons L."/>
            <person name="Fabre E."/>
            <person name="Fairhead C."/>
            <person name="Ferry-Dumazet H."/>
            <person name="Groppi A."/>
            <person name="Hantraye F."/>
            <person name="Hennequin C."/>
            <person name="Jauniaux N."/>
            <person name="Joyet P."/>
            <person name="Kachouri R."/>
            <person name="Kerrest A."/>
            <person name="Koszul R."/>
            <person name="Lemaire M."/>
            <person name="Lesur I."/>
            <person name="Ma L."/>
            <person name="Muller H."/>
            <person name="Nicaud J.M."/>
            <person name="Nikolski M."/>
            <person name="Oztas S."/>
            <person name="Ozier-Kalogeropoulos O."/>
            <person name="Pellenz S."/>
            <person name="Potier S."/>
            <person name="Richard G.F."/>
            <person name="Straub M.L."/>
            <person name="Suleau A."/>
            <person name="Swennene D."/>
            <person name="Tekaia F."/>
            <person name="Wesolowski-Louvel M."/>
            <person name="Westhof E."/>
            <person name="Wirth B."/>
            <person name="Zeniou-Meyer M."/>
            <person name="Zivanovic I."/>
            <person name="Bolotin-Fukuhara M."/>
            <person name="Thierry A."/>
            <person name="Bouchier C."/>
            <person name="Caudron B."/>
            <person name="Scarpelli C."/>
            <person name="Gaillardin C."/>
            <person name="Weissenbach J."/>
            <person name="Wincker P."/>
            <person name="Souciet J.L."/>
        </authorList>
    </citation>
    <scope>NUCLEOTIDE SEQUENCE [LARGE SCALE GENOMIC DNA]</scope>
    <source>
        <strain evidence="3">ATCC 8585 / CBS 2359 / DSM 70799 / NBRC 1267 / NRRL Y-1140 / WM37</strain>
    </source>
</reference>
<proteinExistence type="predicted"/>
<dbReference type="KEGG" id="kla:KLLA0_B03718g"/>
<dbReference type="PaxDb" id="284590-Q6CWJ0"/>
<sequence length="288" mass="33671">MSILFITLDMATHIVTLWIPLVLTLSTIFEINIIYKRTIKGYYETQEFRYQGEKVIDTEEELAKFHKGMHRVLQKNISLHRFGLKRLHLCEFWCIYWMLTFAINEEIAPFVQHIGIPKVIIKVLKFLAPFALYVYVHERPSHKNSEPERPWSFPKLLAELYKFGIIPVIKSVSNIMMSTITEEKVHTTIKHVNGTIAASDFNMFETESKPIFYFQSYSENSKQPTTISIANMIVEPDSVIASSRSSLVSHISPVETLYRENSTEKPRLKTDSRRKIVMRLNDLFRHKN</sequence>
<organism evidence="2 3">
    <name type="scientific">Kluyveromyces lactis (strain ATCC 8585 / CBS 2359 / DSM 70799 / NBRC 1267 / NRRL Y-1140 / WM37)</name>
    <name type="common">Yeast</name>
    <name type="synonym">Candida sphaerica</name>
    <dbReference type="NCBI Taxonomy" id="284590"/>
    <lineage>
        <taxon>Eukaryota</taxon>
        <taxon>Fungi</taxon>
        <taxon>Dikarya</taxon>
        <taxon>Ascomycota</taxon>
        <taxon>Saccharomycotina</taxon>
        <taxon>Saccharomycetes</taxon>
        <taxon>Saccharomycetales</taxon>
        <taxon>Saccharomycetaceae</taxon>
        <taxon>Kluyveromyces</taxon>
    </lineage>
</organism>
<dbReference type="SUPFAM" id="SSF48695">
    <property type="entry name" value="Multiheme cytochromes"/>
    <property type="match status" value="1"/>
</dbReference>
<accession>Q6CWJ0</accession>
<dbReference type="AlphaFoldDB" id="Q6CWJ0"/>
<keyword evidence="1" id="KW-1133">Transmembrane helix</keyword>
<evidence type="ECO:0000313" key="3">
    <source>
        <dbReference type="Proteomes" id="UP000000598"/>
    </source>
</evidence>
<dbReference type="GeneID" id="2897514"/>
<gene>
    <name evidence="2" type="ORF">KLLA0_B03718g</name>
</gene>
<protein>
    <submittedName>
        <fullName evidence="2">KLLA0B03718p</fullName>
    </submittedName>
</protein>
<keyword evidence="1" id="KW-0472">Membrane</keyword>
<dbReference type="eggNOG" id="ENOG502T0C5">
    <property type="taxonomic scope" value="Eukaryota"/>
</dbReference>
<keyword evidence="3" id="KW-1185">Reference proteome</keyword>
<keyword evidence="1" id="KW-0812">Transmembrane</keyword>
<dbReference type="InParanoid" id="Q6CWJ0"/>
<dbReference type="RefSeq" id="XP_451699.1">
    <property type="nucleotide sequence ID" value="XM_451699.1"/>
</dbReference>
<feature type="transmembrane region" description="Helical" evidence="1">
    <location>
        <begin position="15"/>
        <end position="35"/>
    </location>
</feature>
<dbReference type="InterPro" id="IPR036280">
    <property type="entry name" value="Multihaem_cyt_sf"/>
</dbReference>
<dbReference type="HOGENOM" id="CLU_966539_0_0_1"/>
<dbReference type="EMBL" id="CR382122">
    <property type="protein sequence ID" value="CAH02092.1"/>
    <property type="molecule type" value="Genomic_DNA"/>
</dbReference>
<evidence type="ECO:0000313" key="2">
    <source>
        <dbReference type="EMBL" id="CAH02092.1"/>
    </source>
</evidence>